<gene>
    <name evidence="6" type="ORF">A9255_03780</name>
</gene>
<dbReference type="EMBL" id="CP016176">
    <property type="protein sequence ID" value="AOM42797.1"/>
    <property type="molecule type" value="Genomic_DNA"/>
</dbReference>
<dbReference type="InterPro" id="IPR023198">
    <property type="entry name" value="PGP-like_dom2"/>
</dbReference>
<keyword evidence="7" id="KW-1185">Reference proteome</keyword>
<dbReference type="PANTHER" id="PTHR46193">
    <property type="entry name" value="6-PHOSPHOGLUCONATE PHOSPHATASE"/>
    <property type="match status" value="1"/>
</dbReference>
<evidence type="ECO:0000256" key="1">
    <source>
        <dbReference type="ARBA" id="ARBA00001946"/>
    </source>
</evidence>
<dbReference type="NCBIfam" id="TIGR01509">
    <property type="entry name" value="HAD-SF-IA-v3"/>
    <property type="match status" value="1"/>
</dbReference>
<proteinExistence type="inferred from homology"/>
<dbReference type="SFLD" id="SFLDG01135">
    <property type="entry name" value="C1.5.6:_HAD__Beta-PGM__Phospha"/>
    <property type="match status" value="1"/>
</dbReference>
<dbReference type="NCBIfam" id="NF008087">
    <property type="entry name" value="PRK10826.1"/>
    <property type="match status" value="1"/>
</dbReference>
<dbReference type="PRINTS" id="PR00413">
    <property type="entry name" value="HADHALOGNASE"/>
</dbReference>
<evidence type="ECO:0000256" key="4">
    <source>
        <dbReference type="ARBA" id="ARBA00022842"/>
    </source>
</evidence>
<evidence type="ECO:0000256" key="3">
    <source>
        <dbReference type="ARBA" id="ARBA00022723"/>
    </source>
</evidence>
<dbReference type="Pfam" id="PF13419">
    <property type="entry name" value="HAD_2"/>
    <property type="match status" value="1"/>
</dbReference>
<dbReference type="InterPro" id="IPR036412">
    <property type="entry name" value="HAD-like_sf"/>
</dbReference>
<comment type="similarity">
    <text evidence="2">Belongs to the HAD-like hydrolase superfamily. CbbY/CbbZ/Gph/YieH family.</text>
</comment>
<keyword evidence="5" id="KW-0119">Carbohydrate metabolism</keyword>
<dbReference type="SFLD" id="SFLDG01129">
    <property type="entry name" value="C1.5:_HAD__Beta-PGM__Phosphata"/>
    <property type="match status" value="1"/>
</dbReference>
<keyword evidence="4" id="KW-0460">Magnesium</keyword>
<accession>A0ABM6DX89</accession>
<dbReference type="Proteomes" id="UP000094600">
    <property type="component" value="Chromosome"/>
</dbReference>
<evidence type="ECO:0000313" key="7">
    <source>
        <dbReference type="Proteomes" id="UP000094600"/>
    </source>
</evidence>
<dbReference type="InterPro" id="IPR023214">
    <property type="entry name" value="HAD_sf"/>
</dbReference>
<evidence type="ECO:0000256" key="2">
    <source>
        <dbReference type="ARBA" id="ARBA00006171"/>
    </source>
</evidence>
<dbReference type="InterPro" id="IPR051600">
    <property type="entry name" value="Beta-PGM-like"/>
</dbReference>
<dbReference type="Gene3D" id="1.10.150.240">
    <property type="entry name" value="Putative phosphatase, domain 2"/>
    <property type="match status" value="1"/>
</dbReference>
<dbReference type="PANTHER" id="PTHR46193:SF18">
    <property type="entry name" value="HEXITOL PHOSPHATASE B"/>
    <property type="match status" value="1"/>
</dbReference>
<evidence type="ECO:0000313" key="6">
    <source>
        <dbReference type="EMBL" id="AOM42797.1"/>
    </source>
</evidence>
<sequence>MMKAVIFDMDGVLIDSEPLWKKAGMQILNHYGVPVTYDEMLGMIGIPVPGMVDRVCRLYHKNDLDKFKIEKDFFKKGIELILTENPLMDGVVECLNLLVEKNIKIGIASASPRLLILKIIEQCGIDNYFEYISSADDISYNKPHPLVYLNAAEKMNVLPNECIGIEDSKIGMIAVKAASMKCVVIPNNIEYDYSYWDLADWKIKKLWELGNII</sequence>
<organism evidence="6 7">
    <name type="scientific">Xenorhabdus hominickii</name>
    <dbReference type="NCBI Taxonomy" id="351679"/>
    <lineage>
        <taxon>Bacteria</taxon>
        <taxon>Pseudomonadati</taxon>
        <taxon>Pseudomonadota</taxon>
        <taxon>Gammaproteobacteria</taxon>
        <taxon>Enterobacterales</taxon>
        <taxon>Morganellaceae</taxon>
        <taxon>Xenorhabdus</taxon>
    </lineage>
</organism>
<reference evidence="6 7" key="1">
    <citation type="submission" date="2016-06" db="EMBL/GenBank/DDBJ databases">
        <title>Bacterial characters and pathogenicity of Xenorhabdus hominickii from an entomopathogenic nematode, Steinernema monticolum.</title>
        <authorList>
            <person name="Park Y."/>
            <person name="Kim Y."/>
        </authorList>
    </citation>
    <scope>NUCLEOTIDE SEQUENCE [LARGE SCALE GENOMIC DNA]</scope>
    <source>
        <strain evidence="6 7">ANU1</strain>
    </source>
</reference>
<dbReference type="InterPro" id="IPR041492">
    <property type="entry name" value="HAD_2"/>
</dbReference>
<comment type="cofactor">
    <cofactor evidence="1">
        <name>Mg(2+)</name>
        <dbReference type="ChEBI" id="CHEBI:18420"/>
    </cofactor>
</comment>
<dbReference type="InterPro" id="IPR006439">
    <property type="entry name" value="HAD-SF_hydro_IA"/>
</dbReference>
<dbReference type="SFLD" id="SFLDS00003">
    <property type="entry name" value="Haloacid_Dehalogenase"/>
    <property type="match status" value="1"/>
</dbReference>
<evidence type="ECO:0000256" key="5">
    <source>
        <dbReference type="ARBA" id="ARBA00023277"/>
    </source>
</evidence>
<evidence type="ECO:0008006" key="8">
    <source>
        <dbReference type="Google" id="ProtNLM"/>
    </source>
</evidence>
<dbReference type="Gene3D" id="3.40.50.1000">
    <property type="entry name" value="HAD superfamily/HAD-like"/>
    <property type="match status" value="1"/>
</dbReference>
<keyword evidence="3" id="KW-0479">Metal-binding</keyword>
<protein>
    <recommendedName>
        <fullName evidence="8">Phosphatase</fullName>
    </recommendedName>
</protein>
<dbReference type="SUPFAM" id="SSF56784">
    <property type="entry name" value="HAD-like"/>
    <property type="match status" value="1"/>
</dbReference>
<name>A0ABM6DX89_XENHO</name>